<feature type="compositionally biased region" description="Basic and acidic residues" evidence="1">
    <location>
        <begin position="17"/>
        <end position="30"/>
    </location>
</feature>
<gene>
    <name evidence="2" type="ORF">Pr1d_31810</name>
</gene>
<evidence type="ECO:0000256" key="1">
    <source>
        <dbReference type="SAM" id="MobiDB-lite"/>
    </source>
</evidence>
<evidence type="ECO:0000313" key="3">
    <source>
        <dbReference type="Proteomes" id="UP000323917"/>
    </source>
</evidence>
<proteinExistence type="predicted"/>
<dbReference type="EMBL" id="CP042913">
    <property type="protein sequence ID" value="QEG35875.1"/>
    <property type="molecule type" value="Genomic_DNA"/>
</dbReference>
<name>A0A5B9QE23_9BACT</name>
<dbReference type="RefSeq" id="WP_210417729.1">
    <property type="nucleotide sequence ID" value="NZ_CP042913.1"/>
</dbReference>
<evidence type="ECO:0000313" key="2">
    <source>
        <dbReference type="EMBL" id="QEG35875.1"/>
    </source>
</evidence>
<keyword evidence="3" id="KW-1185">Reference proteome</keyword>
<sequence>MRDPNCPTKSTIGNLHGDSRGPHQERGYKGLSEHYLRDDANVLPRGSRVQTGL</sequence>
<dbReference type="AlphaFoldDB" id="A0A5B9QE23"/>
<reference evidence="2 3" key="1">
    <citation type="submission" date="2019-08" db="EMBL/GenBank/DDBJ databases">
        <title>Deep-cultivation of Planctomycetes and their phenomic and genomic characterization uncovers novel biology.</title>
        <authorList>
            <person name="Wiegand S."/>
            <person name="Jogler M."/>
            <person name="Boedeker C."/>
            <person name="Pinto D."/>
            <person name="Vollmers J."/>
            <person name="Rivas-Marin E."/>
            <person name="Kohn T."/>
            <person name="Peeters S.H."/>
            <person name="Heuer A."/>
            <person name="Rast P."/>
            <person name="Oberbeckmann S."/>
            <person name="Bunk B."/>
            <person name="Jeske O."/>
            <person name="Meyerdierks A."/>
            <person name="Storesund J.E."/>
            <person name="Kallscheuer N."/>
            <person name="Luecker S."/>
            <person name="Lage O.M."/>
            <person name="Pohl T."/>
            <person name="Merkel B.J."/>
            <person name="Hornburger P."/>
            <person name="Mueller R.-W."/>
            <person name="Bruemmer F."/>
            <person name="Labrenz M."/>
            <person name="Spormann A.M."/>
            <person name="Op den Camp H."/>
            <person name="Overmann J."/>
            <person name="Amann R."/>
            <person name="Jetten M.S.M."/>
            <person name="Mascher T."/>
            <person name="Medema M.H."/>
            <person name="Devos D.P."/>
            <person name="Kaster A.-K."/>
            <person name="Ovreas L."/>
            <person name="Rohde M."/>
            <person name="Galperin M.Y."/>
            <person name="Jogler C."/>
        </authorList>
    </citation>
    <scope>NUCLEOTIDE SEQUENCE [LARGE SCALE GENOMIC DNA]</scope>
    <source>
        <strain evidence="2 3">Pr1d</strain>
    </source>
</reference>
<accession>A0A5B9QE23</accession>
<organism evidence="2 3">
    <name type="scientific">Bythopirellula goksoeyrii</name>
    <dbReference type="NCBI Taxonomy" id="1400387"/>
    <lineage>
        <taxon>Bacteria</taxon>
        <taxon>Pseudomonadati</taxon>
        <taxon>Planctomycetota</taxon>
        <taxon>Planctomycetia</taxon>
        <taxon>Pirellulales</taxon>
        <taxon>Lacipirellulaceae</taxon>
        <taxon>Bythopirellula</taxon>
    </lineage>
</organism>
<feature type="region of interest" description="Disordered" evidence="1">
    <location>
        <begin position="1"/>
        <end position="30"/>
    </location>
</feature>
<dbReference type="Proteomes" id="UP000323917">
    <property type="component" value="Chromosome"/>
</dbReference>
<dbReference type="KEGG" id="bgok:Pr1d_31810"/>
<protein>
    <submittedName>
        <fullName evidence="2">Uncharacterized protein</fullName>
    </submittedName>
</protein>